<dbReference type="Gene3D" id="3.30.1360.40">
    <property type="match status" value="1"/>
</dbReference>
<dbReference type="Proteomes" id="UP000287296">
    <property type="component" value="Unassembled WGS sequence"/>
</dbReference>
<sequence>MFTLPETNFNFGGDEYIYAEISRDMRVESNFKALAITAELRKRNIPGITDIASSNASYLVRYNPDIISARDLLDYLREIDLTKSNPKELNLSVRIVEIPTWYDDPITGEYSERFKNRHDSPEETNFEYVIRLNGFKSKEAFIEKHSSTPYLITMVGFLPGTAWHFPLGIQPEEMIQAPKYASPRTDTPARSIGIGGAFNVIYPVNGPGSYQLIGMSAVPVVDHEKYLPELESYFLARAGDIWKYRSINESEYMRIREEVEAGTYKYRMKNIDLSPLEYAEKGNEYIRELTGDF</sequence>
<dbReference type="PANTHER" id="PTHR34698">
    <property type="entry name" value="5-OXOPROLINASE SUBUNIT B"/>
    <property type="match status" value="1"/>
</dbReference>
<evidence type="ECO:0000259" key="4">
    <source>
        <dbReference type="SMART" id="SM00796"/>
    </source>
</evidence>
<dbReference type="GO" id="GO:0016740">
    <property type="term" value="F:transferase activity"/>
    <property type="evidence" value="ECO:0007669"/>
    <property type="project" value="UniProtKB-KW"/>
</dbReference>
<keyword evidence="3" id="KW-0067">ATP-binding</keyword>
<dbReference type="PANTHER" id="PTHR34698:SF2">
    <property type="entry name" value="5-OXOPROLINASE SUBUNIT B"/>
    <property type="match status" value="1"/>
</dbReference>
<dbReference type="AlphaFoldDB" id="A0A429XDV3"/>
<dbReference type="Gene3D" id="2.40.100.10">
    <property type="entry name" value="Cyclophilin-like"/>
    <property type="match status" value="1"/>
</dbReference>
<dbReference type="InterPro" id="IPR029000">
    <property type="entry name" value="Cyclophilin-like_dom_sf"/>
</dbReference>
<dbReference type="InterPro" id="IPR010016">
    <property type="entry name" value="PxpB"/>
</dbReference>
<dbReference type="GO" id="GO:0005524">
    <property type="term" value="F:ATP binding"/>
    <property type="evidence" value="ECO:0007669"/>
    <property type="project" value="UniProtKB-KW"/>
</dbReference>
<dbReference type="OrthoDB" id="9778567at2"/>
<dbReference type="Proteomes" id="UP000680670">
    <property type="component" value="Unassembled WGS sequence"/>
</dbReference>
<proteinExistence type="predicted"/>
<name>A0A429XDV3_SIMTE</name>
<keyword evidence="8" id="KW-1185">Reference proteome</keyword>
<keyword evidence="2 5" id="KW-0378">Hydrolase</keyword>
<protein>
    <submittedName>
        <fullName evidence="5">Allophanate hydrolase</fullName>
    </submittedName>
    <submittedName>
        <fullName evidence="6">Carboxyltransferase domain-containing protein</fullName>
    </submittedName>
</protein>
<dbReference type="Pfam" id="PF02682">
    <property type="entry name" value="CT_C_D"/>
    <property type="match status" value="1"/>
</dbReference>
<evidence type="ECO:0000256" key="2">
    <source>
        <dbReference type="ARBA" id="ARBA00022801"/>
    </source>
</evidence>
<feature type="domain" description="Carboxyltransferase" evidence="4">
    <location>
        <begin position="7"/>
        <end position="236"/>
    </location>
</feature>
<evidence type="ECO:0000313" key="7">
    <source>
        <dbReference type="Proteomes" id="UP000287296"/>
    </source>
</evidence>
<dbReference type="EMBL" id="BORJ01000008">
    <property type="protein sequence ID" value="GIN97291.1"/>
    <property type="molecule type" value="Genomic_DNA"/>
</dbReference>
<dbReference type="SUPFAM" id="SSF50891">
    <property type="entry name" value="Cyclophilin-like"/>
    <property type="match status" value="1"/>
</dbReference>
<dbReference type="SUPFAM" id="SSF160467">
    <property type="entry name" value="PH0987 N-terminal domain-like"/>
    <property type="match status" value="1"/>
</dbReference>
<accession>A0A429XDV3</accession>
<evidence type="ECO:0000313" key="6">
    <source>
        <dbReference type="EMBL" id="RST61559.1"/>
    </source>
</evidence>
<evidence type="ECO:0000256" key="1">
    <source>
        <dbReference type="ARBA" id="ARBA00022741"/>
    </source>
</evidence>
<gene>
    <name evidence="6" type="ORF">D5F11_001395</name>
    <name evidence="5" type="ORF">J6TS1_31610</name>
</gene>
<evidence type="ECO:0000313" key="8">
    <source>
        <dbReference type="Proteomes" id="UP000680670"/>
    </source>
</evidence>
<reference evidence="5 8" key="2">
    <citation type="submission" date="2021-03" db="EMBL/GenBank/DDBJ databases">
        <title>Antimicrobial resistance genes in bacteria isolated from Japanese honey, and their potential for conferring macrolide and lincosamide resistance in the American foulbrood pathogen Paenibacillus larvae.</title>
        <authorList>
            <person name="Okamoto M."/>
            <person name="Kumagai M."/>
            <person name="Kanamori H."/>
            <person name="Takamatsu D."/>
        </authorList>
    </citation>
    <scope>NUCLEOTIDE SEQUENCE [LARGE SCALE GENOMIC DNA]</scope>
    <source>
        <strain evidence="5 8">J6TS1</strain>
    </source>
</reference>
<dbReference type="GO" id="GO:0016787">
    <property type="term" value="F:hydrolase activity"/>
    <property type="evidence" value="ECO:0007669"/>
    <property type="project" value="UniProtKB-KW"/>
</dbReference>
<dbReference type="EMBL" id="QYTW02000001">
    <property type="protein sequence ID" value="RST61559.1"/>
    <property type="molecule type" value="Genomic_DNA"/>
</dbReference>
<comment type="caution">
    <text evidence="6">The sequence shown here is derived from an EMBL/GenBank/DDBJ whole genome shotgun (WGS) entry which is preliminary data.</text>
</comment>
<keyword evidence="6" id="KW-0808">Transferase</keyword>
<keyword evidence="1" id="KW-0547">Nucleotide-binding</keyword>
<reference evidence="6 7" key="1">
    <citation type="submission" date="2018-12" db="EMBL/GenBank/DDBJ databases">
        <authorList>
            <person name="Sun L."/>
            <person name="Chen Z."/>
        </authorList>
    </citation>
    <scope>NUCLEOTIDE SEQUENCE [LARGE SCALE GENOMIC DNA]</scope>
    <source>
        <strain evidence="6 7">LMG 29736</strain>
    </source>
</reference>
<evidence type="ECO:0000256" key="3">
    <source>
        <dbReference type="ARBA" id="ARBA00022840"/>
    </source>
</evidence>
<organism evidence="6 7">
    <name type="scientific">Siminovitchia terrae</name>
    <name type="common">Bacillus terrae</name>
    <dbReference type="NCBI Taxonomy" id="1914933"/>
    <lineage>
        <taxon>Bacteria</taxon>
        <taxon>Bacillati</taxon>
        <taxon>Bacillota</taxon>
        <taxon>Bacilli</taxon>
        <taxon>Bacillales</taxon>
        <taxon>Bacillaceae</taxon>
        <taxon>Siminovitchia</taxon>
    </lineage>
</organism>
<dbReference type="InterPro" id="IPR003833">
    <property type="entry name" value="CT_C_D"/>
</dbReference>
<evidence type="ECO:0000313" key="5">
    <source>
        <dbReference type="EMBL" id="GIN97291.1"/>
    </source>
</evidence>
<dbReference type="SMART" id="SM00796">
    <property type="entry name" value="AHS1"/>
    <property type="match status" value="1"/>
</dbReference>